<reference evidence="2 3" key="1">
    <citation type="submission" date="2014-06" db="EMBL/GenBank/DDBJ databases">
        <title>Genome evolution of avian class.</title>
        <authorList>
            <person name="Zhang G."/>
            <person name="Li C."/>
        </authorList>
    </citation>
    <scope>NUCLEOTIDE SEQUENCE [LARGE SCALE GENOMIC DNA]</scope>
    <source>
        <strain evidence="2">BGI_N305</strain>
    </source>
</reference>
<feature type="region of interest" description="Disordered" evidence="1">
    <location>
        <begin position="21"/>
        <end position="183"/>
    </location>
</feature>
<dbReference type="Proteomes" id="UP000053258">
    <property type="component" value="Unassembled WGS sequence"/>
</dbReference>
<gene>
    <name evidence="2" type="ORF">N305_05409</name>
</gene>
<dbReference type="AlphaFoldDB" id="A0A093PIB0"/>
<evidence type="ECO:0000256" key="1">
    <source>
        <dbReference type="SAM" id="MobiDB-lite"/>
    </source>
</evidence>
<name>A0A093PIB0_9PASS</name>
<proteinExistence type="predicted"/>
<sequence length="183" mass="19733">QEEELFPFNLDEFVTVDEVVEEVESPVVPRRNPPRGKRKEGAKPSPSEPASKRRKGKSSGAKGEPSFVTLDEIGEEEDAPAPPGDPQGLLVVDEVLEEEELSEAVKDPQALLTLDEISEQEEPGAPRDLPQPAFKERDLKTEPLVTVDEIGEGEELPLNEPAELGGEEGKAGGADFASSQAPD</sequence>
<keyword evidence="3" id="KW-1185">Reference proteome</keyword>
<dbReference type="OrthoDB" id="10072641at2759"/>
<evidence type="ECO:0000313" key="2">
    <source>
        <dbReference type="EMBL" id="KFW74005.1"/>
    </source>
</evidence>
<accession>A0A093PIB0</accession>
<dbReference type="EMBL" id="KL668564">
    <property type="protein sequence ID" value="KFW74005.1"/>
    <property type="molecule type" value="Genomic_DNA"/>
</dbReference>
<protein>
    <submittedName>
        <fullName evidence="2">Zinc finger protein 638</fullName>
    </submittedName>
</protein>
<feature type="non-terminal residue" evidence="2">
    <location>
        <position position="183"/>
    </location>
</feature>
<dbReference type="STRING" id="328815.ENSMVIP00005000841"/>
<feature type="non-terminal residue" evidence="2">
    <location>
        <position position="1"/>
    </location>
</feature>
<evidence type="ECO:0000313" key="3">
    <source>
        <dbReference type="Proteomes" id="UP000053258"/>
    </source>
</evidence>
<organism evidence="2 3">
    <name type="scientific">Manacus vitellinus</name>
    <name type="common">golden-collared manakin</name>
    <dbReference type="NCBI Taxonomy" id="328815"/>
    <lineage>
        <taxon>Eukaryota</taxon>
        <taxon>Metazoa</taxon>
        <taxon>Chordata</taxon>
        <taxon>Craniata</taxon>
        <taxon>Vertebrata</taxon>
        <taxon>Euteleostomi</taxon>
        <taxon>Archelosauria</taxon>
        <taxon>Archosauria</taxon>
        <taxon>Dinosauria</taxon>
        <taxon>Saurischia</taxon>
        <taxon>Theropoda</taxon>
        <taxon>Coelurosauria</taxon>
        <taxon>Aves</taxon>
        <taxon>Neognathae</taxon>
        <taxon>Neoaves</taxon>
        <taxon>Telluraves</taxon>
        <taxon>Australaves</taxon>
        <taxon>Passeriformes</taxon>
        <taxon>Pipridae</taxon>
        <taxon>Manacus</taxon>
    </lineage>
</organism>